<dbReference type="PANTHER" id="PTHR30177">
    <property type="entry name" value="GLYCINE BETAINE/L-PROLINE TRANSPORT SYSTEM PERMEASE PROTEIN PROW"/>
    <property type="match status" value="1"/>
</dbReference>
<dbReference type="InterPro" id="IPR051204">
    <property type="entry name" value="ABC_transp_perm/SBD"/>
</dbReference>
<dbReference type="AlphaFoldDB" id="A0A4R7G6P4"/>
<keyword evidence="2 6" id="KW-0813">Transport</keyword>
<evidence type="ECO:0000256" key="3">
    <source>
        <dbReference type="ARBA" id="ARBA00022692"/>
    </source>
</evidence>
<keyword evidence="5 6" id="KW-0472">Membrane</keyword>
<keyword evidence="10" id="KW-1185">Reference proteome</keyword>
<dbReference type="CDD" id="cd06261">
    <property type="entry name" value="TM_PBP2"/>
    <property type="match status" value="1"/>
</dbReference>
<sequence>MNLTWLSSNLSWILELTLAHLWLTLIPTVVGLALALPLGWWAHQVPRLYGLIVGTSGLFYTIPSLAFFVLLPGVIGTQILDPINVVIALTIYTLALMVRVVADGLAAVPRETVEAAEAMGYRAFQRFTRVQLPVAVPVILAGLWVAVVSNISIVTMAAIIGVQQLGSLFTQGYSLGLMTPIVTGIILCLLIAVVLDLLILGLSRMLTPWRPAAARSVTARSASATKTRPASAGATTGPSRPSPSEGSGKGVLS</sequence>
<comment type="similarity">
    <text evidence="6">Belongs to the binding-protein-dependent transport system permease family.</text>
</comment>
<dbReference type="Pfam" id="PF00528">
    <property type="entry name" value="BPD_transp_1"/>
    <property type="match status" value="1"/>
</dbReference>
<accession>A0A4R7G6P4</accession>
<evidence type="ECO:0000256" key="5">
    <source>
        <dbReference type="ARBA" id="ARBA00023136"/>
    </source>
</evidence>
<feature type="region of interest" description="Disordered" evidence="7">
    <location>
        <begin position="216"/>
        <end position="253"/>
    </location>
</feature>
<protein>
    <submittedName>
        <fullName evidence="9">Osmoprotectant transport system permease protein</fullName>
    </submittedName>
</protein>
<dbReference type="PANTHER" id="PTHR30177:SF4">
    <property type="entry name" value="OSMOPROTECTANT IMPORT PERMEASE PROTEIN OSMW"/>
    <property type="match status" value="1"/>
</dbReference>
<feature type="transmembrane region" description="Helical" evidence="6">
    <location>
        <begin position="134"/>
        <end position="161"/>
    </location>
</feature>
<keyword evidence="4 6" id="KW-1133">Transmembrane helix</keyword>
<dbReference type="GO" id="GO:0005886">
    <property type="term" value="C:plasma membrane"/>
    <property type="evidence" value="ECO:0007669"/>
    <property type="project" value="UniProtKB-SubCell"/>
</dbReference>
<dbReference type="Gene3D" id="1.10.3720.10">
    <property type="entry name" value="MetI-like"/>
    <property type="match status" value="1"/>
</dbReference>
<evidence type="ECO:0000259" key="8">
    <source>
        <dbReference type="PROSITE" id="PS50928"/>
    </source>
</evidence>
<comment type="subcellular location">
    <subcellularLocation>
        <location evidence="6">Cell membrane</location>
        <topology evidence="6">Multi-pass membrane protein</topology>
    </subcellularLocation>
    <subcellularLocation>
        <location evidence="1">Membrane</location>
        <topology evidence="1">Multi-pass membrane protein</topology>
    </subcellularLocation>
</comment>
<name>A0A4R7G6P4_9MICC</name>
<dbReference type="GO" id="GO:0031460">
    <property type="term" value="P:glycine betaine transport"/>
    <property type="evidence" value="ECO:0007669"/>
    <property type="project" value="TreeGrafter"/>
</dbReference>
<feature type="transmembrane region" description="Helical" evidence="6">
    <location>
        <begin position="181"/>
        <end position="202"/>
    </location>
</feature>
<dbReference type="EMBL" id="SOAN01000002">
    <property type="protein sequence ID" value="TDS86976.1"/>
    <property type="molecule type" value="Genomic_DNA"/>
</dbReference>
<dbReference type="RefSeq" id="WP_341802704.1">
    <property type="nucleotide sequence ID" value="NZ_SOAN01000002.1"/>
</dbReference>
<dbReference type="PROSITE" id="PS50928">
    <property type="entry name" value="ABC_TM1"/>
    <property type="match status" value="1"/>
</dbReference>
<proteinExistence type="inferred from homology"/>
<organism evidence="9 10">
    <name type="scientific">Nesterenkonia aurantiaca</name>
    <dbReference type="NCBI Taxonomy" id="1436010"/>
    <lineage>
        <taxon>Bacteria</taxon>
        <taxon>Bacillati</taxon>
        <taxon>Actinomycetota</taxon>
        <taxon>Actinomycetes</taxon>
        <taxon>Micrococcales</taxon>
        <taxon>Micrococcaceae</taxon>
        <taxon>Nesterenkonia</taxon>
    </lineage>
</organism>
<dbReference type="Proteomes" id="UP000294506">
    <property type="component" value="Unassembled WGS sequence"/>
</dbReference>
<reference evidence="9 10" key="1">
    <citation type="submission" date="2019-03" db="EMBL/GenBank/DDBJ databases">
        <title>Genomic Encyclopedia of Type Strains, Phase III (KMG-III): the genomes of soil and plant-associated and newly described type strains.</title>
        <authorList>
            <person name="Whitman W."/>
        </authorList>
    </citation>
    <scope>NUCLEOTIDE SEQUENCE [LARGE SCALE GENOMIC DNA]</scope>
    <source>
        <strain evidence="9 10">DSM 27373</strain>
    </source>
</reference>
<dbReference type="SUPFAM" id="SSF161098">
    <property type="entry name" value="MetI-like"/>
    <property type="match status" value="1"/>
</dbReference>
<gene>
    <name evidence="9" type="ORF">EV640_102271</name>
</gene>
<evidence type="ECO:0000256" key="7">
    <source>
        <dbReference type="SAM" id="MobiDB-lite"/>
    </source>
</evidence>
<feature type="compositionally biased region" description="Low complexity" evidence="7">
    <location>
        <begin position="216"/>
        <end position="246"/>
    </location>
</feature>
<dbReference type="InterPro" id="IPR035906">
    <property type="entry name" value="MetI-like_sf"/>
</dbReference>
<dbReference type="InterPro" id="IPR000515">
    <property type="entry name" value="MetI-like"/>
</dbReference>
<keyword evidence="3 6" id="KW-0812">Transmembrane</keyword>
<feature type="domain" description="ABC transmembrane type-1" evidence="8">
    <location>
        <begin position="17"/>
        <end position="199"/>
    </location>
</feature>
<evidence type="ECO:0000256" key="6">
    <source>
        <dbReference type="RuleBase" id="RU363032"/>
    </source>
</evidence>
<feature type="transmembrane region" description="Helical" evidence="6">
    <location>
        <begin position="48"/>
        <end position="71"/>
    </location>
</feature>
<dbReference type="GO" id="GO:0055085">
    <property type="term" value="P:transmembrane transport"/>
    <property type="evidence" value="ECO:0007669"/>
    <property type="project" value="InterPro"/>
</dbReference>
<comment type="caution">
    <text evidence="9">The sequence shown here is derived from an EMBL/GenBank/DDBJ whole genome shotgun (WGS) entry which is preliminary data.</text>
</comment>
<feature type="transmembrane region" description="Helical" evidence="6">
    <location>
        <begin position="83"/>
        <end position="102"/>
    </location>
</feature>
<evidence type="ECO:0000313" key="9">
    <source>
        <dbReference type="EMBL" id="TDS86976.1"/>
    </source>
</evidence>
<feature type="transmembrane region" description="Helical" evidence="6">
    <location>
        <begin position="20"/>
        <end position="41"/>
    </location>
</feature>
<evidence type="ECO:0000313" key="10">
    <source>
        <dbReference type="Proteomes" id="UP000294506"/>
    </source>
</evidence>
<evidence type="ECO:0000256" key="4">
    <source>
        <dbReference type="ARBA" id="ARBA00022989"/>
    </source>
</evidence>
<evidence type="ECO:0000256" key="1">
    <source>
        <dbReference type="ARBA" id="ARBA00004141"/>
    </source>
</evidence>
<evidence type="ECO:0000256" key="2">
    <source>
        <dbReference type="ARBA" id="ARBA00022448"/>
    </source>
</evidence>